<feature type="region of interest" description="Disordered" evidence="1">
    <location>
        <begin position="104"/>
        <end position="134"/>
    </location>
</feature>
<evidence type="ECO:0000313" key="2">
    <source>
        <dbReference type="EMBL" id="GID74824.1"/>
    </source>
</evidence>
<dbReference type="EMBL" id="BOMI01000065">
    <property type="protein sequence ID" value="GID74824.1"/>
    <property type="molecule type" value="Genomic_DNA"/>
</dbReference>
<organism evidence="2 3">
    <name type="scientific">Paractinoplanes deccanensis</name>
    <dbReference type="NCBI Taxonomy" id="113561"/>
    <lineage>
        <taxon>Bacteria</taxon>
        <taxon>Bacillati</taxon>
        <taxon>Actinomycetota</taxon>
        <taxon>Actinomycetes</taxon>
        <taxon>Micromonosporales</taxon>
        <taxon>Micromonosporaceae</taxon>
        <taxon>Paractinoplanes</taxon>
    </lineage>
</organism>
<sequence>MAVAKRVAARTGAWICFADECGQTLRASKATTWAPRGVTPVVKVTAKSSARVSELNPAEKVWSTMKRSLANHCLRTGADLLTAVKNRLKRQQYRPALLDGYLTGTGLSPPTPARPQPRKVSSLRPSGRATRVGSSLGQVHCSGEFVALAPRGRDRVGSLRRPRVAWARPRSGVCATARRPDETALERLRKPHAARTRSMLKRWCRPFRSG</sequence>
<accession>A0ABQ3Y4A4</accession>
<evidence type="ECO:0000256" key="1">
    <source>
        <dbReference type="SAM" id="MobiDB-lite"/>
    </source>
</evidence>
<proteinExistence type="predicted"/>
<keyword evidence="3" id="KW-1185">Reference proteome</keyword>
<comment type="caution">
    <text evidence="2">The sequence shown here is derived from an EMBL/GenBank/DDBJ whole genome shotgun (WGS) entry which is preliminary data.</text>
</comment>
<reference evidence="2 3" key="1">
    <citation type="submission" date="2021-01" db="EMBL/GenBank/DDBJ databases">
        <title>Whole genome shotgun sequence of Actinoplanes deccanensis NBRC 13994.</title>
        <authorList>
            <person name="Komaki H."/>
            <person name="Tamura T."/>
        </authorList>
    </citation>
    <scope>NUCLEOTIDE SEQUENCE [LARGE SCALE GENOMIC DNA]</scope>
    <source>
        <strain evidence="2 3">NBRC 13994</strain>
    </source>
</reference>
<gene>
    <name evidence="2" type="ORF">Ade02nite_34650</name>
</gene>
<protein>
    <recommendedName>
        <fullName evidence="4">Transposase</fullName>
    </recommendedName>
</protein>
<evidence type="ECO:0008006" key="4">
    <source>
        <dbReference type="Google" id="ProtNLM"/>
    </source>
</evidence>
<name>A0ABQ3Y4A4_9ACTN</name>
<evidence type="ECO:0000313" key="3">
    <source>
        <dbReference type="Proteomes" id="UP000609879"/>
    </source>
</evidence>
<dbReference type="Proteomes" id="UP000609879">
    <property type="component" value="Unassembled WGS sequence"/>
</dbReference>